<evidence type="ECO:0000256" key="1">
    <source>
        <dbReference type="SAM" id="MobiDB-lite"/>
    </source>
</evidence>
<feature type="compositionally biased region" description="Low complexity" evidence="1">
    <location>
        <begin position="45"/>
        <end position="55"/>
    </location>
</feature>
<comment type="caution">
    <text evidence="4">The sequence shown here is derived from an EMBL/GenBank/DDBJ whole genome shotgun (WGS) entry which is preliminary data.</text>
</comment>
<dbReference type="InterPro" id="IPR040554">
    <property type="entry name" value="KPWE_PEX14_dom"/>
</dbReference>
<evidence type="ECO:0000313" key="4">
    <source>
        <dbReference type="EMBL" id="KAG5915052.1"/>
    </source>
</evidence>
<accession>A0A8K0J0B3</accession>
<name>A0A8K0J0B3_9HYPO</name>
<feature type="region of interest" description="Disordered" evidence="1">
    <location>
        <begin position="34"/>
        <end position="55"/>
    </location>
</feature>
<gene>
    <name evidence="4" type="ORF">E4U42_000164</name>
</gene>
<dbReference type="OrthoDB" id="9936937at2759"/>
<feature type="region of interest" description="Disordered" evidence="1">
    <location>
        <begin position="122"/>
        <end position="174"/>
    </location>
</feature>
<dbReference type="PANTHER" id="PTHR36855:SF1">
    <property type="entry name" value="PEROXISOME MEMBRANE ANCHOR PROTEIN PEX14P N-TERMINAL DOMAIN-CONTAINING PROTEIN"/>
    <property type="match status" value="1"/>
</dbReference>
<dbReference type="Pfam" id="PF17733">
    <property type="entry name" value="KPWE_dom"/>
    <property type="match status" value="1"/>
</dbReference>
<dbReference type="InterPro" id="IPR058841">
    <property type="entry name" value="HTH_76"/>
</dbReference>
<dbReference type="PANTHER" id="PTHR36855">
    <property type="entry name" value="CHROMOSOME 10, WHOLE GENOME SHOTGUN SEQUENCE"/>
    <property type="match status" value="1"/>
</dbReference>
<dbReference type="EMBL" id="SRPY01001032">
    <property type="protein sequence ID" value="KAG5915052.1"/>
    <property type="molecule type" value="Genomic_DNA"/>
</dbReference>
<feature type="domain" description="PEX14-like helix-turn-helix" evidence="3">
    <location>
        <begin position="2"/>
        <end position="31"/>
    </location>
</feature>
<sequence length="174" mass="18833">MAIHARIFYYAQRIGVQVDFAKYTAWLARNPHHAPPQVLPGESPAASSSSMTTTAATEPLLPWQQAAPKADLYVDRSAAVDAADGQPTYPMGFADMLKLLQEGKEIPGIRQIPSTIARDSSIKPMGARAAPRKPWEKDSTHQIQELSLPRALDTEFPSLDTDTGPVPPADTATS</sequence>
<evidence type="ECO:0000259" key="2">
    <source>
        <dbReference type="Pfam" id="PF17733"/>
    </source>
</evidence>
<dbReference type="Pfam" id="PF25871">
    <property type="entry name" value="HTH_76"/>
    <property type="match status" value="1"/>
</dbReference>
<reference evidence="4" key="1">
    <citation type="journal article" date="2020" name="bioRxiv">
        <title>Whole genome comparisons of ergot fungi reveals the divergence and evolution of species within the genus Claviceps are the result of varying mechanisms driving genome evolution and host range expansion.</title>
        <authorList>
            <person name="Wyka S.A."/>
            <person name="Mondo S.J."/>
            <person name="Liu M."/>
            <person name="Dettman J."/>
            <person name="Nalam V."/>
            <person name="Broders K.D."/>
        </authorList>
    </citation>
    <scope>NUCLEOTIDE SEQUENCE</scope>
    <source>
        <strain evidence="4">CCC 489</strain>
    </source>
</reference>
<organism evidence="4 5">
    <name type="scientific">Claviceps africana</name>
    <dbReference type="NCBI Taxonomy" id="83212"/>
    <lineage>
        <taxon>Eukaryota</taxon>
        <taxon>Fungi</taxon>
        <taxon>Dikarya</taxon>
        <taxon>Ascomycota</taxon>
        <taxon>Pezizomycotina</taxon>
        <taxon>Sordariomycetes</taxon>
        <taxon>Hypocreomycetidae</taxon>
        <taxon>Hypocreales</taxon>
        <taxon>Clavicipitaceae</taxon>
        <taxon>Claviceps</taxon>
    </lineage>
</organism>
<evidence type="ECO:0000259" key="3">
    <source>
        <dbReference type="Pfam" id="PF25871"/>
    </source>
</evidence>
<feature type="domain" description="Peroxisomal membrane protein PEX14-like KPWE" evidence="2">
    <location>
        <begin position="88"/>
        <end position="137"/>
    </location>
</feature>
<protein>
    <submittedName>
        <fullName evidence="4">Uncharacterized protein</fullName>
    </submittedName>
</protein>
<dbReference type="Proteomes" id="UP000811619">
    <property type="component" value="Unassembled WGS sequence"/>
</dbReference>
<proteinExistence type="predicted"/>
<evidence type="ECO:0000313" key="5">
    <source>
        <dbReference type="Proteomes" id="UP000811619"/>
    </source>
</evidence>
<dbReference type="AlphaFoldDB" id="A0A8K0J0B3"/>
<keyword evidence="5" id="KW-1185">Reference proteome</keyword>